<sequence length="97" mass="10545">MGILSSAAGRPSPLPSSCLFFFPNPSCGCHRAHGHLLPLVWLRLREALSLGPQNHFGPGCCSGVLWDSSLICQCVLQALEAYLVLSKWLPPLLLLHQ</sequence>
<name>A0A8C5JLJ1_JUNHY</name>
<reference evidence="1" key="1">
    <citation type="submission" date="2025-08" db="UniProtKB">
        <authorList>
            <consortium name="Ensembl"/>
        </authorList>
    </citation>
    <scope>IDENTIFICATION</scope>
</reference>
<dbReference type="Ensembl" id="ENSJHYT00000024537.1">
    <property type="protein sequence ID" value="ENSJHYP00000020319.1"/>
    <property type="gene ID" value="ENSJHYG00000015428.1"/>
</dbReference>
<accession>A0A8C5JLJ1</accession>
<organism evidence="1 2">
    <name type="scientific">Junco hyemalis</name>
    <name type="common">Dark-eyed junco</name>
    <dbReference type="NCBI Taxonomy" id="40217"/>
    <lineage>
        <taxon>Eukaryota</taxon>
        <taxon>Metazoa</taxon>
        <taxon>Chordata</taxon>
        <taxon>Craniata</taxon>
        <taxon>Vertebrata</taxon>
        <taxon>Euteleostomi</taxon>
        <taxon>Archelosauria</taxon>
        <taxon>Archosauria</taxon>
        <taxon>Dinosauria</taxon>
        <taxon>Saurischia</taxon>
        <taxon>Theropoda</taxon>
        <taxon>Coelurosauria</taxon>
        <taxon>Aves</taxon>
        <taxon>Neognathae</taxon>
        <taxon>Neoaves</taxon>
        <taxon>Telluraves</taxon>
        <taxon>Australaves</taxon>
        <taxon>Passeriformes</taxon>
        <taxon>Passerellidae</taxon>
        <taxon>Junco</taxon>
    </lineage>
</organism>
<reference evidence="1" key="2">
    <citation type="submission" date="2025-09" db="UniProtKB">
        <authorList>
            <consortium name="Ensembl"/>
        </authorList>
    </citation>
    <scope>IDENTIFICATION</scope>
</reference>
<protein>
    <submittedName>
        <fullName evidence="1">Uncharacterized protein</fullName>
    </submittedName>
</protein>
<evidence type="ECO:0000313" key="1">
    <source>
        <dbReference type="Ensembl" id="ENSJHYP00000020319.1"/>
    </source>
</evidence>
<dbReference type="Proteomes" id="UP000694408">
    <property type="component" value="Unplaced"/>
</dbReference>
<proteinExistence type="predicted"/>
<keyword evidence="2" id="KW-1185">Reference proteome</keyword>
<evidence type="ECO:0000313" key="2">
    <source>
        <dbReference type="Proteomes" id="UP000694408"/>
    </source>
</evidence>
<dbReference type="AlphaFoldDB" id="A0A8C5JLJ1"/>